<feature type="non-terminal residue" evidence="2">
    <location>
        <position position="1"/>
    </location>
</feature>
<accession>A0A1C6WRE9</accession>
<name>A0A1C6WRE9_PLACE</name>
<dbReference type="Proteomes" id="UP000507536">
    <property type="component" value="Unassembled WGS sequence"/>
</dbReference>
<sequence length="546" mass="62517">VYRNVGFYQDKLLREKLKLCQYNINKEAKLEKRKIGNKKIILQKNQLIKQDQLIKQSQLIKQDQLIKQSQLIKQDQLIEKNQLIKQNQPQKISVEKSGVNDNKFTIIKDNLEKKTKLPTNLDLLKKQNNIKVENTLNQVQKPLNKDITKENPLQEYKHSINTDTKQNEIKEINKIRNSYDQTKNNSSNKKEIIIEIFMKDKEEIEKSNKREQVIEIFMNDTNKKELKTKNDTNKKYDVLNKDSFENPNELKLDTSISNNKKEIIRPKDENVKVLDISPINKTEEKSNNNQNLYENDITDLFDNDEIQDILVEVLTNNKVDELSIDEMYAEAERILFEKVIGPKSIKGKFYKVKKYLKIFAVYILPIILSSVSISLIGLQLSGIMATHYMDAALITAGKTTLVQGTQCLVNAATGVMNGITSDVLPNIGVSNFSFGSLFSSVTSTFKSAVKLGTDTINNALDCVTDDAVTNAVASATSSATAVVCMQIFYPIGIAINVAIIIYMLTKIIVELNDRGKFDKFHKYRKKFINKLKMFNRKVRTKITNNN</sequence>
<feature type="transmembrane region" description="Helical" evidence="1">
    <location>
        <begin position="487"/>
        <end position="509"/>
    </location>
</feature>
<organism evidence="2">
    <name type="scientific">Plasmodium chabaudi adami</name>
    <dbReference type="NCBI Taxonomy" id="5826"/>
    <lineage>
        <taxon>Eukaryota</taxon>
        <taxon>Sar</taxon>
        <taxon>Alveolata</taxon>
        <taxon>Apicomplexa</taxon>
        <taxon>Aconoidasida</taxon>
        <taxon>Haemosporida</taxon>
        <taxon>Plasmodiidae</taxon>
        <taxon>Plasmodium</taxon>
        <taxon>Plasmodium (Vinckeia)</taxon>
    </lineage>
</organism>
<gene>
    <name evidence="2" type="ORF">PCHDS_000542400</name>
</gene>
<keyword evidence="1" id="KW-0812">Transmembrane</keyword>
<keyword evidence="1" id="KW-0472">Membrane</keyword>
<dbReference type="AlphaFoldDB" id="A0A1C6WRE9"/>
<dbReference type="EMBL" id="FMIN01000416">
    <property type="protein sequence ID" value="SCL91860.1"/>
    <property type="molecule type" value="Genomic_DNA"/>
</dbReference>
<protein>
    <submittedName>
        <fullName evidence="2">Uncharacterized protein</fullName>
    </submittedName>
</protein>
<evidence type="ECO:0000256" key="1">
    <source>
        <dbReference type="SAM" id="Phobius"/>
    </source>
</evidence>
<proteinExistence type="predicted"/>
<feature type="transmembrane region" description="Helical" evidence="1">
    <location>
        <begin position="358"/>
        <end position="380"/>
    </location>
</feature>
<evidence type="ECO:0000313" key="2">
    <source>
        <dbReference type="EMBL" id="SCL91860.1"/>
    </source>
</evidence>
<reference evidence="2" key="1">
    <citation type="submission" date="2016-08" db="EMBL/GenBank/DDBJ databases">
        <authorList>
            <consortium name="Pathogen Informatics"/>
        </authorList>
    </citation>
    <scope>NUCLEOTIDE SEQUENCE</scope>
    <source>
        <strain evidence="2">DS</strain>
    </source>
</reference>
<keyword evidence="1" id="KW-1133">Transmembrane helix</keyword>